<comment type="caution">
    <text evidence="2">The sequence shown here is derived from an EMBL/GenBank/DDBJ whole genome shotgun (WGS) entry which is preliminary data.</text>
</comment>
<evidence type="ECO:0000259" key="1">
    <source>
        <dbReference type="Pfam" id="PF12146"/>
    </source>
</evidence>
<reference evidence="2" key="1">
    <citation type="submission" date="2020-08" db="EMBL/GenBank/DDBJ databases">
        <authorList>
            <person name="Liu C."/>
            <person name="Sun Q."/>
        </authorList>
    </citation>
    <scope>NUCLEOTIDE SEQUENCE</scope>
    <source>
        <strain evidence="2">BX16</strain>
    </source>
</reference>
<organism evidence="2 3">
    <name type="scientific">Lentihominibacter faecis</name>
    <dbReference type="NCBI Taxonomy" id="2764712"/>
    <lineage>
        <taxon>Bacteria</taxon>
        <taxon>Bacillati</taxon>
        <taxon>Bacillota</taxon>
        <taxon>Clostridia</taxon>
        <taxon>Peptostreptococcales</taxon>
        <taxon>Anaerovoracaceae</taxon>
        <taxon>Lentihominibacter</taxon>
    </lineage>
</organism>
<evidence type="ECO:0000313" key="2">
    <source>
        <dbReference type="EMBL" id="MBC5999314.1"/>
    </source>
</evidence>
<proteinExistence type="predicted"/>
<dbReference type="EMBL" id="JACRWC010000058">
    <property type="protein sequence ID" value="MBC5999314.1"/>
    <property type="molecule type" value="Genomic_DNA"/>
</dbReference>
<dbReference type="RefSeq" id="WP_249286764.1">
    <property type="nucleotide sequence ID" value="NZ_JACRWC010000058.1"/>
</dbReference>
<evidence type="ECO:0000313" key="3">
    <source>
        <dbReference type="Proteomes" id="UP000644115"/>
    </source>
</evidence>
<protein>
    <submittedName>
        <fullName evidence="2">Lysophospholipase</fullName>
    </submittedName>
</protein>
<dbReference type="Gene3D" id="3.40.50.1820">
    <property type="entry name" value="alpha/beta hydrolase"/>
    <property type="match status" value="1"/>
</dbReference>
<dbReference type="Pfam" id="PF12146">
    <property type="entry name" value="Hydrolase_4"/>
    <property type="match status" value="1"/>
</dbReference>
<dbReference type="InterPro" id="IPR029058">
    <property type="entry name" value="AB_hydrolase_fold"/>
</dbReference>
<gene>
    <name evidence="2" type="ORF">H8876_04810</name>
</gene>
<keyword evidence="3" id="KW-1185">Reference proteome</keyword>
<dbReference type="PANTHER" id="PTHR11614">
    <property type="entry name" value="PHOSPHOLIPASE-RELATED"/>
    <property type="match status" value="1"/>
</dbReference>
<accession>A0A923NC27</accession>
<feature type="domain" description="Serine aminopeptidase S33" evidence="1">
    <location>
        <begin position="24"/>
        <end position="264"/>
    </location>
</feature>
<name>A0A923NC27_9FIRM</name>
<dbReference type="InterPro" id="IPR000073">
    <property type="entry name" value="AB_hydrolase_1"/>
</dbReference>
<dbReference type="InterPro" id="IPR051044">
    <property type="entry name" value="MAG_DAG_Lipase"/>
</dbReference>
<dbReference type="PRINTS" id="PR00111">
    <property type="entry name" value="ABHYDROLASE"/>
</dbReference>
<dbReference type="AlphaFoldDB" id="A0A923NC27"/>
<dbReference type="InterPro" id="IPR022742">
    <property type="entry name" value="Hydrolase_4"/>
</dbReference>
<dbReference type="Proteomes" id="UP000644115">
    <property type="component" value="Unassembled WGS sequence"/>
</dbReference>
<dbReference type="SUPFAM" id="SSF53474">
    <property type="entry name" value="alpha/beta-Hydrolases"/>
    <property type="match status" value="1"/>
</dbReference>
<sequence length="285" mass="31676">MYENFILQQFENGKLEGYSWNVDDPEKVICIVHGIGEYGGRFDRVAEAFREKNMAVLAFDLRGHGKSLGKRGHCAPRKDVLSDVSTLIEYAQAIYPEKKLILYGHSMGGNIVLDYRSRGRLNGEVAAYIVTAPWVRLVRPVPALLYKAVKFLSRVAPSVTIGSEINEADLGNLDCVKPFNDHPLVHNRISALCAVDGFETGQKLESGQLENNGRAKQIPLLLMHGEKDKICDVAGSRNIAARMKADGENIEYIEWSGLYHEIHNGGPQSRGDEVIAKAVEWAEKI</sequence>